<protein>
    <submittedName>
        <fullName evidence="1">Uncharacterized protein</fullName>
    </submittedName>
</protein>
<evidence type="ECO:0000313" key="2">
    <source>
        <dbReference type="Proteomes" id="UP000053815"/>
    </source>
</evidence>
<name>A0A0C9LUA4_9FUNG</name>
<reference evidence="1" key="1">
    <citation type="submission" date="2014-09" db="EMBL/GenBank/DDBJ databases">
        <title>Draft genome sequence of an oleaginous Mucoromycotina fungus Mucor ambiguus NBRC6742.</title>
        <authorList>
            <person name="Takeda I."/>
            <person name="Yamane N."/>
            <person name="Morita T."/>
            <person name="Tamano K."/>
            <person name="Machida M."/>
            <person name="Baker S."/>
            <person name="Koike H."/>
        </authorList>
    </citation>
    <scope>NUCLEOTIDE SEQUENCE</scope>
    <source>
        <strain evidence="1">NBRC 6742</strain>
    </source>
</reference>
<keyword evidence="2" id="KW-1185">Reference proteome</keyword>
<proteinExistence type="predicted"/>
<dbReference type="EMBL" id="DF836359">
    <property type="protein sequence ID" value="GAN04680.1"/>
    <property type="molecule type" value="Genomic_DNA"/>
</dbReference>
<dbReference type="AlphaFoldDB" id="A0A0C9LUA4"/>
<evidence type="ECO:0000313" key="1">
    <source>
        <dbReference type="EMBL" id="GAN04680.1"/>
    </source>
</evidence>
<gene>
    <name evidence="1" type="ORF">MAM1_0070c04143</name>
</gene>
<organism evidence="1">
    <name type="scientific">Mucor ambiguus</name>
    <dbReference type="NCBI Taxonomy" id="91626"/>
    <lineage>
        <taxon>Eukaryota</taxon>
        <taxon>Fungi</taxon>
        <taxon>Fungi incertae sedis</taxon>
        <taxon>Mucoromycota</taxon>
        <taxon>Mucoromycotina</taxon>
        <taxon>Mucoromycetes</taxon>
        <taxon>Mucorales</taxon>
        <taxon>Mucorineae</taxon>
        <taxon>Mucoraceae</taxon>
        <taxon>Mucor</taxon>
    </lineage>
</organism>
<sequence length="106" mass="11863">MLRCVKKTALSSTRFRTEEGTLEQFTVLNGADQDSNKSVNMTLNIATDVSFEDENEDYAVDSTVDDNGTANAVEAKVIYGHAEQEAIDQMMLPYLQLQNTAKFEYI</sequence>
<accession>A0A0C9LUA4</accession>
<dbReference type="Proteomes" id="UP000053815">
    <property type="component" value="Unassembled WGS sequence"/>
</dbReference>